<accession>A0A8S9NFV4</accession>
<comment type="caution">
    <text evidence="2">The sequence shown here is derived from an EMBL/GenBank/DDBJ whole genome shotgun (WGS) entry which is preliminary data.</text>
</comment>
<sequence>MAASAQAPPSLLMTEPRFSNTGQRGHKKLWVNVMICTEDVANVCRHAIPRQEFKEFETNCGLRGELNSEFHSEDEEITMDGSQNELEKSNATGLNDQKPNLEAGESELDYEDKSDS</sequence>
<dbReference type="Proteomes" id="UP000712600">
    <property type="component" value="Unassembled WGS sequence"/>
</dbReference>
<name>A0A8S9NFV4_BRACR</name>
<dbReference type="AlphaFoldDB" id="A0A8S9NFV4"/>
<gene>
    <name evidence="2" type="ORF">F2Q69_00042985</name>
</gene>
<organism evidence="2 3">
    <name type="scientific">Brassica cretica</name>
    <name type="common">Mustard</name>
    <dbReference type="NCBI Taxonomy" id="69181"/>
    <lineage>
        <taxon>Eukaryota</taxon>
        <taxon>Viridiplantae</taxon>
        <taxon>Streptophyta</taxon>
        <taxon>Embryophyta</taxon>
        <taxon>Tracheophyta</taxon>
        <taxon>Spermatophyta</taxon>
        <taxon>Magnoliopsida</taxon>
        <taxon>eudicotyledons</taxon>
        <taxon>Gunneridae</taxon>
        <taxon>Pentapetalae</taxon>
        <taxon>rosids</taxon>
        <taxon>malvids</taxon>
        <taxon>Brassicales</taxon>
        <taxon>Brassicaceae</taxon>
        <taxon>Brassiceae</taxon>
        <taxon>Brassica</taxon>
    </lineage>
</organism>
<evidence type="ECO:0000256" key="1">
    <source>
        <dbReference type="SAM" id="MobiDB-lite"/>
    </source>
</evidence>
<feature type="compositionally biased region" description="Polar residues" evidence="1">
    <location>
        <begin position="80"/>
        <end position="98"/>
    </location>
</feature>
<feature type="region of interest" description="Disordered" evidence="1">
    <location>
        <begin position="1"/>
        <end position="24"/>
    </location>
</feature>
<reference evidence="2" key="1">
    <citation type="submission" date="2019-12" db="EMBL/GenBank/DDBJ databases">
        <title>Genome sequencing and annotation of Brassica cretica.</title>
        <authorList>
            <person name="Studholme D.J."/>
            <person name="Sarris P."/>
        </authorList>
    </citation>
    <scope>NUCLEOTIDE SEQUENCE</scope>
    <source>
        <strain evidence="2">PFS-109/04</strain>
        <tissue evidence="2">Leaf</tissue>
    </source>
</reference>
<feature type="region of interest" description="Disordered" evidence="1">
    <location>
        <begin position="73"/>
        <end position="116"/>
    </location>
</feature>
<protein>
    <submittedName>
        <fullName evidence="2">Uncharacterized protein</fullName>
    </submittedName>
</protein>
<evidence type="ECO:0000313" key="3">
    <source>
        <dbReference type="Proteomes" id="UP000712600"/>
    </source>
</evidence>
<evidence type="ECO:0000313" key="2">
    <source>
        <dbReference type="EMBL" id="KAF3500757.1"/>
    </source>
</evidence>
<dbReference type="EMBL" id="QGKX02001621">
    <property type="protein sequence ID" value="KAF3500757.1"/>
    <property type="molecule type" value="Genomic_DNA"/>
</dbReference>
<proteinExistence type="predicted"/>